<keyword evidence="2" id="KW-0067">ATP-binding</keyword>
<dbReference type="GO" id="GO:0035556">
    <property type="term" value="P:intracellular signal transduction"/>
    <property type="evidence" value="ECO:0007669"/>
    <property type="project" value="InterPro"/>
</dbReference>
<protein>
    <recommendedName>
        <fullName evidence="3">Guanylate cyclase domain-containing protein</fullName>
    </recommendedName>
</protein>
<dbReference type="PANTHER" id="PTHR16305">
    <property type="entry name" value="TESTICULAR SOLUBLE ADENYLYL CYCLASE"/>
    <property type="match status" value="1"/>
</dbReference>
<dbReference type="InterPro" id="IPR029787">
    <property type="entry name" value="Nucleotide_cyclase"/>
</dbReference>
<feature type="domain" description="Guanylate cyclase" evidence="3">
    <location>
        <begin position="33"/>
        <end position="168"/>
    </location>
</feature>
<dbReference type="InterPro" id="IPR001054">
    <property type="entry name" value="A/G_cyclase"/>
</dbReference>
<dbReference type="PANTHER" id="PTHR16305:SF28">
    <property type="entry name" value="GUANYLATE CYCLASE DOMAIN-CONTAINING PROTEIN"/>
    <property type="match status" value="1"/>
</dbReference>
<feature type="non-terminal residue" evidence="4">
    <location>
        <position position="201"/>
    </location>
</feature>
<dbReference type="GO" id="GO:0005524">
    <property type="term" value="F:ATP binding"/>
    <property type="evidence" value="ECO:0007669"/>
    <property type="project" value="UniProtKB-KW"/>
</dbReference>
<name>X1EAK3_9ZZZZ</name>
<reference evidence="4" key="1">
    <citation type="journal article" date="2014" name="Front. Microbiol.">
        <title>High frequency of phylogenetically diverse reductive dehalogenase-homologous genes in deep subseafloor sedimentary metagenomes.</title>
        <authorList>
            <person name="Kawai M."/>
            <person name="Futagami T."/>
            <person name="Toyoda A."/>
            <person name="Takaki Y."/>
            <person name="Nishi S."/>
            <person name="Hori S."/>
            <person name="Arai W."/>
            <person name="Tsubouchi T."/>
            <person name="Morono Y."/>
            <person name="Uchiyama I."/>
            <person name="Ito T."/>
            <person name="Fujiyama A."/>
            <person name="Inagaki F."/>
            <person name="Takami H."/>
        </authorList>
    </citation>
    <scope>NUCLEOTIDE SEQUENCE</scope>
    <source>
        <strain evidence="4">Expedition CK06-06</strain>
    </source>
</reference>
<dbReference type="SUPFAM" id="SSF55073">
    <property type="entry name" value="Nucleotide cyclase"/>
    <property type="match status" value="1"/>
</dbReference>
<dbReference type="PROSITE" id="PS50125">
    <property type="entry name" value="GUANYLATE_CYCLASE_2"/>
    <property type="match status" value="1"/>
</dbReference>
<organism evidence="4">
    <name type="scientific">marine sediment metagenome</name>
    <dbReference type="NCBI Taxonomy" id="412755"/>
    <lineage>
        <taxon>unclassified sequences</taxon>
        <taxon>metagenomes</taxon>
        <taxon>ecological metagenomes</taxon>
    </lineage>
</organism>
<dbReference type="Pfam" id="PF00211">
    <property type="entry name" value="Guanylate_cyc"/>
    <property type="match status" value="1"/>
</dbReference>
<accession>X1EAK3</accession>
<dbReference type="AlphaFoldDB" id="X1EAK3"/>
<gene>
    <name evidence="4" type="ORF">S01H4_53205</name>
</gene>
<evidence type="ECO:0000313" key="4">
    <source>
        <dbReference type="EMBL" id="GAH17395.1"/>
    </source>
</evidence>
<dbReference type="Gene3D" id="3.30.70.1230">
    <property type="entry name" value="Nucleotide cyclase"/>
    <property type="match status" value="1"/>
</dbReference>
<comment type="caution">
    <text evidence="4">The sequence shown here is derived from an EMBL/GenBank/DDBJ whole genome shotgun (WGS) entry which is preliminary data.</text>
</comment>
<dbReference type="EMBL" id="BART01030474">
    <property type="protein sequence ID" value="GAH17395.1"/>
    <property type="molecule type" value="Genomic_DNA"/>
</dbReference>
<dbReference type="GO" id="GO:0005737">
    <property type="term" value="C:cytoplasm"/>
    <property type="evidence" value="ECO:0007669"/>
    <property type="project" value="TreeGrafter"/>
</dbReference>
<evidence type="ECO:0000259" key="3">
    <source>
        <dbReference type="PROSITE" id="PS50125"/>
    </source>
</evidence>
<proteinExistence type="predicted"/>
<keyword evidence="1" id="KW-0547">Nucleotide-binding</keyword>
<dbReference type="GO" id="GO:0004016">
    <property type="term" value="F:adenylate cyclase activity"/>
    <property type="evidence" value="ECO:0007669"/>
    <property type="project" value="TreeGrafter"/>
</dbReference>
<sequence>MTSLLTGLAAYIPRDRVAHIVAAKKRPFSNNGVAMIADISGFTALTEALTTGLSAGHGAEELTRALDSVFDPLIQQVHTYRGSVIKFGGDALIVWFGEETEISEWRIDDPPSQAILRALTAAQNMQQVMVDYGQIPTPIGPIVLKMKIGLTYGSVKRFNLGLPEYGYEDIIAGATLDRMADAEHHAEPGDIIADKATLDAV</sequence>
<evidence type="ECO:0000256" key="1">
    <source>
        <dbReference type="ARBA" id="ARBA00022741"/>
    </source>
</evidence>
<evidence type="ECO:0000256" key="2">
    <source>
        <dbReference type="ARBA" id="ARBA00022840"/>
    </source>
</evidence>
<dbReference type="CDD" id="cd07302">
    <property type="entry name" value="CHD"/>
    <property type="match status" value="1"/>
</dbReference>
<dbReference type="GO" id="GO:0009190">
    <property type="term" value="P:cyclic nucleotide biosynthetic process"/>
    <property type="evidence" value="ECO:0007669"/>
    <property type="project" value="InterPro"/>
</dbReference>